<comment type="subcellular location">
    <subcellularLocation>
        <location evidence="6">Cytoplasm</location>
    </subcellularLocation>
</comment>
<evidence type="ECO:0000256" key="6">
    <source>
        <dbReference type="HAMAP-Rule" id="MF_01848"/>
    </source>
</evidence>
<dbReference type="EMBL" id="CP034549">
    <property type="protein sequence ID" value="AZQ44959.1"/>
    <property type="molecule type" value="Genomic_DNA"/>
</dbReference>
<keyword evidence="5 6" id="KW-0949">S-adenosyl-L-methionine</keyword>
<keyword evidence="1 6" id="KW-0963">Cytoplasm</keyword>
<accession>A0A3S9N0P2</accession>
<dbReference type="KEGG" id="noj:EJ995_12255"/>
<dbReference type="SUPFAM" id="SSF53335">
    <property type="entry name" value="S-adenosyl-L-methionine-dependent methyltransferases"/>
    <property type="match status" value="1"/>
</dbReference>
<comment type="catalytic activity">
    <reaction evidence="6">
        <text>adenosine(1618) in 23S rRNA + S-adenosyl-L-methionine = N(6)-methyladenosine(1618) in 23S rRNA + S-adenosyl-L-homocysteine + H(+)</text>
        <dbReference type="Rhea" id="RHEA:16497"/>
        <dbReference type="Rhea" id="RHEA-COMP:10229"/>
        <dbReference type="Rhea" id="RHEA-COMP:10231"/>
        <dbReference type="ChEBI" id="CHEBI:15378"/>
        <dbReference type="ChEBI" id="CHEBI:57856"/>
        <dbReference type="ChEBI" id="CHEBI:59789"/>
        <dbReference type="ChEBI" id="CHEBI:74411"/>
        <dbReference type="ChEBI" id="CHEBI:74449"/>
        <dbReference type="EC" id="2.1.1.181"/>
    </reaction>
</comment>
<dbReference type="PIRSF" id="PIRSF029038">
    <property type="entry name" value="Mtase_YbiN_prd"/>
    <property type="match status" value="1"/>
</dbReference>
<evidence type="ECO:0000313" key="8">
    <source>
        <dbReference type="Proteomes" id="UP000279600"/>
    </source>
</evidence>
<evidence type="ECO:0000256" key="4">
    <source>
        <dbReference type="ARBA" id="ARBA00022679"/>
    </source>
</evidence>
<evidence type="ECO:0000256" key="2">
    <source>
        <dbReference type="ARBA" id="ARBA00022552"/>
    </source>
</evidence>
<name>A0A3S9N0P2_9FLAO</name>
<gene>
    <name evidence="6 7" type="primary">rlmF</name>
    <name evidence="7" type="ORF">EJ995_12255</name>
</gene>
<dbReference type="InterPro" id="IPR010286">
    <property type="entry name" value="METTL16/RlmF"/>
</dbReference>
<dbReference type="CDD" id="cd02440">
    <property type="entry name" value="AdoMet_MTases"/>
    <property type="match status" value="1"/>
</dbReference>
<comment type="similarity">
    <text evidence="6">Belongs to the methyltransferase superfamily. METTL16/RlmF family.</text>
</comment>
<dbReference type="InterPro" id="IPR029063">
    <property type="entry name" value="SAM-dependent_MTases_sf"/>
</dbReference>
<dbReference type="GO" id="GO:0070475">
    <property type="term" value="P:rRNA base methylation"/>
    <property type="evidence" value="ECO:0007669"/>
    <property type="project" value="TreeGrafter"/>
</dbReference>
<dbReference type="OrthoDB" id="1115728at2"/>
<dbReference type="Pfam" id="PF05971">
    <property type="entry name" value="Methyltransf_10"/>
    <property type="match status" value="1"/>
</dbReference>
<evidence type="ECO:0000256" key="1">
    <source>
        <dbReference type="ARBA" id="ARBA00022490"/>
    </source>
</evidence>
<sequence>MHLRNIHRYGYDFPKLVAAHPKLQDHIIKTPTGAESIDFDQPASILAFNTALLKHHYKVKYWKLPAGTLYPPIPGRADYIHHLADLVGKGEKKGLDIGCGASAIYPILGNAIYDWTMVGSDVEDSSIASARDNTLKNDAIEIRQQVDKSNLFTGIIKEGEYFDFTMCNPPFYGSEEEALKENLKKQRKLGKNQDGRNFAGMAHELWCNGGEALFVKRLIKESVSFKDQVGWFTSLLSRKQNLPKLQKQLKRLNADQQVITMQTGNKESRILAWRFVDQEPNKEA</sequence>
<keyword evidence="3 6" id="KW-0489">Methyltransferase</keyword>
<evidence type="ECO:0000313" key="7">
    <source>
        <dbReference type="EMBL" id="AZQ44959.1"/>
    </source>
</evidence>
<dbReference type="AlphaFoldDB" id="A0A3S9N0P2"/>
<dbReference type="RefSeq" id="WP_126448674.1">
    <property type="nucleotide sequence ID" value="NZ_CP034549.1"/>
</dbReference>
<comment type="function">
    <text evidence="6">Specifically methylates the adenine in position 1618 of 23S rRNA.</text>
</comment>
<proteinExistence type="inferred from homology"/>
<protein>
    <recommendedName>
        <fullName evidence="6">Ribosomal RNA large subunit methyltransferase F</fullName>
        <ecNumber evidence="6">2.1.1.181</ecNumber>
    </recommendedName>
    <alternativeName>
        <fullName evidence="6">23S rRNA mA1618 methyltransferase</fullName>
    </alternativeName>
    <alternativeName>
        <fullName evidence="6">rRNA adenine N-6-methyltransferase</fullName>
    </alternativeName>
</protein>
<evidence type="ECO:0000256" key="3">
    <source>
        <dbReference type="ARBA" id="ARBA00022603"/>
    </source>
</evidence>
<dbReference type="NCBIfam" id="NF008725">
    <property type="entry name" value="PRK11727.1"/>
    <property type="match status" value="1"/>
</dbReference>
<dbReference type="PANTHER" id="PTHR13393">
    <property type="entry name" value="SAM-DEPENDENT METHYLTRANSFERASE"/>
    <property type="match status" value="1"/>
</dbReference>
<keyword evidence="8" id="KW-1185">Reference proteome</keyword>
<dbReference type="Gene3D" id="3.40.50.150">
    <property type="entry name" value="Vaccinia Virus protein VP39"/>
    <property type="match status" value="1"/>
</dbReference>
<dbReference type="PANTHER" id="PTHR13393:SF0">
    <property type="entry name" value="RNA N6-ADENOSINE-METHYLTRANSFERASE METTL16"/>
    <property type="match status" value="1"/>
</dbReference>
<evidence type="ECO:0000256" key="5">
    <source>
        <dbReference type="ARBA" id="ARBA00022691"/>
    </source>
</evidence>
<dbReference type="HAMAP" id="MF_01848">
    <property type="entry name" value="23SrRNA_methyltr_F"/>
    <property type="match status" value="1"/>
</dbReference>
<organism evidence="7 8">
    <name type="scientific">Nonlabens ponticola</name>
    <dbReference type="NCBI Taxonomy" id="2496866"/>
    <lineage>
        <taxon>Bacteria</taxon>
        <taxon>Pseudomonadati</taxon>
        <taxon>Bacteroidota</taxon>
        <taxon>Flavobacteriia</taxon>
        <taxon>Flavobacteriales</taxon>
        <taxon>Flavobacteriaceae</taxon>
        <taxon>Nonlabens</taxon>
    </lineage>
</organism>
<dbReference type="GO" id="GO:0052907">
    <property type="term" value="F:23S rRNA (adenine(1618)-N(6))-methyltransferase activity"/>
    <property type="evidence" value="ECO:0007669"/>
    <property type="project" value="UniProtKB-EC"/>
</dbReference>
<dbReference type="InterPro" id="IPR016909">
    <property type="entry name" value="rRNA_lsu_MeTfrase_F"/>
</dbReference>
<keyword evidence="4 6" id="KW-0808">Transferase</keyword>
<reference evidence="7 8" key="1">
    <citation type="submission" date="2018-12" db="EMBL/GenBank/DDBJ databases">
        <title>Complete genome of Nonlabens sp. MJ115.</title>
        <authorList>
            <person name="Choi H.S."/>
            <person name="Jung J."/>
        </authorList>
    </citation>
    <scope>NUCLEOTIDE SEQUENCE [LARGE SCALE GENOMIC DNA]</scope>
    <source>
        <strain evidence="7 8">MJ115</strain>
    </source>
</reference>
<dbReference type="Proteomes" id="UP000279600">
    <property type="component" value="Chromosome"/>
</dbReference>
<dbReference type="EC" id="2.1.1.181" evidence="6"/>
<dbReference type="GO" id="GO:0005737">
    <property type="term" value="C:cytoplasm"/>
    <property type="evidence" value="ECO:0007669"/>
    <property type="project" value="UniProtKB-SubCell"/>
</dbReference>
<keyword evidence="2 6" id="KW-0698">rRNA processing</keyword>